<proteinExistence type="predicted"/>
<evidence type="ECO:0000313" key="6">
    <source>
        <dbReference type="Proteomes" id="UP001500582"/>
    </source>
</evidence>
<dbReference type="InterPro" id="IPR001242">
    <property type="entry name" value="Condensation_dom"/>
</dbReference>
<dbReference type="Proteomes" id="UP001500582">
    <property type="component" value="Unassembled WGS sequence"/>
</dbReference>
<protein>
    <recommendedName>
        <fullName evidence="4">Carrier domain-containing protein</fullName>
    </recommendedName>
</protein>
<keyword evidence="2" id="KW-0596">Phosphopantetheine</keyword>
<dbReference type="Pfam" id="PF00668">
    <property type="entry name" value="Condensation"/>
    <property type="match status" value="2"/>
</dbReference>
<gene>
    <name evidence="5" type="ORF">GCM10023149_13940</name>
</gene>
<evidence type="ECO:0000313" key="5">
    <source>
        <dbReference type="EMBL" id="GAA4316739.1"/>
    </source>
</evidence>
<dbReference type="InterPro" id="IPR020806">
    <property type="entry name" value="PKS_PP-bd"/>
</dbReference>
<dbReference type="Pfam" id="PF00550">
    <property type="entry name" value="PP-binding"/>
    <property type="match status" value="2"/>
</dbReference>
<dbReference type="Gene3D" id="2.30.38.10">
    <property type="entry name" value="Luciferase, Domain 3"/>
    <property type="match status" value="2"/>
</dbReference>
<dbReference type="SMART" id="SM01294">
    <property type="entry name" value="PKS_PP_betabranch"/>
    <property type="match status" value="1"/>
</dbReference>
<organism evidence="5 6">
    <name type="scientific">Mucilaginibacter gynuensis</name>
    <dbReference type="NCBI Taxonomy" id="1302236"/>
    <lineage>
        <taxon>Bacteria</taxon>
        <taxon>Pseudomonadati</taxon>
        <taxon>Bacteroidota</taxon>
        <taxon>Sphingobacteriia</taxon>
        <taxon>Sphingobacteriales</taxon>
        <taxon>Sphingobacteriaceae</taxon>
        <taxon>Mucilaginibacter</taxon>
    </lineage>
</organism>
<dbReference type="InterPro" id="IPR020845">
    <property type="entry name" value="AMP-binding_CS"/>
</dbReference>
<dbReference type="Gene3D" id="3.40.50.980">
    <property type="match status" value="4"/>
</dbReference>
<keyword evidence="3" id="KW-0597">Phosphoprotein</keyword>
<dbReference type="PROSITE" id="PS00455">
    <property type="entry name" value="AMP_BINDING"/>
    <property type="match status" value="2"/>
</dbReference>
<accession>A0ABP8G3Q8</accession>
<dbReference type="SUPFAM" id="SSF52777">
    <property type="entry name" value="CoA-dependent acyltransferases"/>
    <property type="match status" value="4"/>
</dbReference>
<evidence type="ECO:0000259" key="4">
    <source>
        <dbReference type="PROSITE" id="PS50075"/>
    </source>
</evidence>
<dbReference type="PROSITE" id="PS00012">
    <property type="entry name" value="PHOSPHOPANTETHEINE"/>
    <property type="match status" value="2"/>
</dbReference>
<dbReference type="RefSeq" id="WP_345210298.1">
    <property type="nucleotide sequence ID" value="NZ_BAABFT010000003.1"/>
</dbReference>
<dbReference type="Pfam" id="PF13193">
    <property type="entry name" value="AMP-binding_C"/>
    <property type="match status" value="2"/>
</dbReference>
<dbReference type="InterPro" id="IPR006162">
    <property type="entry name" value="Ppantetheine_attach_site"/>
</dbReference>
<dbReference type="InterPro" id="IPR045851">
    <property type="entry name" value="AMP-bd_C_sf"/>
</dbReference>
<dbReference type="Gene3D" id="3.30.559.10">
    <property type="entry name" value="Chloramphenicol acetyltransferase-like domain"/>
    <property type="match status" value="2"/>
</dbReference>
<name>A0ABP8G3Q8_9SPHI</name>
<dbReference type="CDD" id="cd05930">
    <property type="entry name" value="A_NRPS"/>
    <property type="match status" value="1"/>
</dbReference>
<dbReference type="EMBL" id="BAABFT010000003">
    <property type="protein sequence ID" value="GAA4316739.1"/>
    <property type="molecule type" value="Genomic_DNA"/>
</dbReference>
<dbReference type="InterPro" id="IPR000873">
    <property type="entry name" value="AMP-dep_synth/lig_dom"/>
</dbReference>
<dbReference type="Pfam" id="PF00501">
    <property type="entry name" value="AMP-binding"/>
    <property type="match status" value="2"/>
</dbReference>
<evidence type="ECO:0000256" key="3">
    <source>
        <dbReference type="ARBA" id="ARBA00022553"/>
    </source>
</evidence>
<reference evidence="6" key="1">
    <citation type="journal article" date="2019" name="Int. J. Syst. Evol. Microbiol.">
        <title>The Global Catalogue of Microorganisms (GCM) 10K type strain sequencing project: providing services to taxonomists for standard genome sequencing and annotation.</title>
        <authorList>
            <consortium name="The Broad Institute Genomics Platform"/>
            <consortium name="The Broad Institute Genome Sequencing Center for Infectious Disease"/>
            <person name="Wu L."/>
            <person name="Ma J."/>
        </authorList>
    </citation>
    <scope>NUCLEOTIDE SEQUENCE [LARGE SCALE GENOMIC DNA]</scope>
    <source>
        <strain evidence="6">JCM 17705</strain>
    </source>
</reference>
<dbReference type="InterPro" id="IPR025110">
    <property type="entry name" value="AMP-bd_C"/>
</dbReference>
<feature type="domain" description="Carrier" evidence="4">
    <location>
        <begin position="2015"/>
        <end position="2090"/>
    </location>
</feature>
<sequence length="2106" mass="234475">MHKPFFPLHPAQQEVFVDQLLNIDSAQYNIGGYIVLKGALDKEKFHEAVGSAPVVFDAFKFRFDLALAELGYQYDDSFGKCELVEVDFSDQEDASEEVIKWMQGRFNIPFALSEQTLPFDQYLVKIADDEHWFFGKYHHLITDGYGFIVYVQYVAQKYKALANGDDTVFNYPAYGEEIANAGEYNQSARYKDDEQYWNEKIAAKPQKLLTPKYTLSAAQKASTTYNIDIPAEQRLSLEYIQQVSGAGFQQLTLAALLIYFGNVSADTDFVFGIPVHKRGSKKLRNMVGMFSGVLPFKGSFDKEQTLAGLLADVTNTQKKDYRHYNYPIADLSRNLKLNIADGYLCEVVVNYEPLDFGLDFGDEIEARIIRLGNDEERTPLQLCWRDYGKNQPLQLQIQFRNEYFTAEEIDLLGKRILYIIAQFPQALDKNVGDITILPAAERETLLAFSTYTQPGANTESYPEGKTITDLFEAQVQQYPDAIALLFEGKELSYADLNAKANQLAYYLQKQGVQSETLVPICIERGLGMIVSILAVLKAGGAYVPIDPEYPQDRINYMLEDSGAKLVIGSLQTREKLADFTGIIIELDGIENVLLTESTDNLNAISGTNNLAYVIYTSGSTGKPKGVMVEHKGLVNLAVYHDILFDVQAGTRILQFASFSFDASCNEIFTALVGGGTLVLCRKEVLLSADGFKNLIDTYKVEVAIIPPSFQQIIENDLGTLRSIISAGEALNERLGRHIQSKGVRLINGYGPTEGTVCATLSVDPIRPDGTIVIGKPIDNVQVYLLNDDISPVPIGAYGELCIGGTQVARGYLNRAELTAEKFIDNPFDTTEGAKLYRTGDLCRWLPDGNIEYAGRKDDQVKIRGYRIEPGEIESAVQQSGLVKLSVVVANTDAQGNKRLIGYVVPAEGYTKEGLVKYLNGLLPEYMVPQLWIEEESFKLTTNGKIDKRALKAPDFSDLQSVAYRAPQNETEQNLVQVWSGLLGIEKIGVDDNFFELGGHSLLAMRVISQIRLQTGKELSVRDLFNNPTIALLSAKINDEKVIANQPVLTAGERPADIPLSFSQERLWFIDQMEGSVQYHIPAVFKLKGTVNRTALENTFKAIVNRHEALRTVITAAGGIGYQQVQPKDNWALGYHKTEQNNEAELRSLITTLISKPFDLSADSMLRADLLETGTDEYMLVITMHHIASDGWSGSVLVKEFVELYRSEVTQTAPNLTDLPIQYADYALWQRGYLQGETLEQKLNYWREKLDDVAPLQLPTDHARPAVQSTKGATHTFQLKSGVGKSLQELSREQGATLYMTLLSVFKVLLHRYSGQEDICVGTAVAGRNQGELESLIGFFVNTLALRDEVRGNDTFTQLLGKVKQTTLAAYEHQDVPFEKVVEAVVKERDTSRSPLFQVMMVLQNTPETPALELNDLQLEYKQEAHGTSKFDLTMFLTEQNGEITGEIEYNTDLYQAATIARMIGHYEELIGAVITNRAEEIGKLNILTETEKEQQLTQFNNTQTVYPADKSIAELFEQQVQATPSATALVFENAELTYEELNKKANQLAGYLARQGVTAETLVPLCVERGVEMMVAILAILKAGGAYVPIDPEYPQDRIAYMLEDTDAKLILSTVASRDKLNSFTGKVIELDNKATQALLSNESEENPAVKASANNLAYVIYTSGSTGKPKGVLVEQGNVVSLVKNVSYVDISSDDVVLVTGAPTFDATTFEYWSMLLNGGKLILCKNEDLFIASSLKALITKYGVTTMWFTSSWFNQLTEDSPEVFSGLKTILVGGEKLSEHHIQKIRTVYPALNLINGYGPTENTTFSLTYPITNPVSNPIPIGKPLNNRTAYVLNGSYQLVPVGAIGEIYLGGAGLSRGYLNREELTREKFISNPYDTGGRLYSTGDLGKWLPDGSIEYIGRKDDQVKIRGFRIEPGEIESVVKQSGLVKQAVVIVGTDAQGSKRLIGYVIPYEGYSKENLLQYLNSVLPDYMVPQLWVEEEIFKLTANGKIDKRALKAPDMSGIQSVAYRAPDNETEEKLVQIWSELLGIEKIGTEDSFFELGGHSLLAMRLIHRIETGLSISIPVNMLFRFTTIKELGRYIETQTHREPVNEKRAFKVMDI</sequence>
<dbReference type="CDD" id="cd12117">
    <property type="entry name" value="A_NRPS_Srf_like"/>
    <property type="match status" value="1"/>
</dbReference>
<comment type="cofactor">
    <cofactor evidence="1">
        <name>pantetheine 4'-phosphate</name>
        <dbReference type="ChEBI" id="CHEBI:47942"/>
    </cofactor>
</comment>
<dbReference type="SUPFAM" id="SSF56801">
    <property type="entry name" value="Acetyl-CoA synthetase-like"/>
    <property type="match status" value="2"/>
</dbReference>
<dbReference type="PANTHER" id="PTHR45527:SF1">
    <property type="entry name" value="FATTY ACID SYNTHASE"/>
    <property type="match status" value="1"/>
</dbReference>
<dbReference type="SUPFAM" id="SSF47336">
    <property type="entry name" value="ACP-like"/>
    <property type="match status" value="2"/>
</dbReference>
<dbReference type="Gene3D" id="1.10.1200.10">
    <property type="entry name" value="ACP-like"/>
    <property type="match status" value="2"/>
</dbReference>
<evidence type="ECO:0000256" key="2">
    <source>
        <dbReference type="ARBA" id="ARBA00022450"/>
    </source>
</evidence>
<keyword evidence="6" id="KW-1185">Reference proteome</keyword>
<dbReference type="InterPro" id="IPR009081">
    <property type="entry name" value="PP-bd_ACP"/>
</dbReference>
<feature type="domain" description="Carrier" evidence="4">
    <location>
        <begin position="965"/>
        <end position="1040"/>
    </location>
</feature>
<dbReference type="Gene3D" id="3.30.559.30">
    <property type="entry name" value="Nonribosomal peptide synthetase, condensation domain"/>
    <property type="match status" value="2"/>
</dbReference>
<comment type="caution">
    <text evidence="5">The sequence shown here is derived from an EMBL/GenBank/DDBJ whole genome shotgun (WGS) entry which is preliminary data.</text>
</comment>
<dbReference type="CDD" id="cd19531">
    <property type="entry name" value="LCL_NRPS-like"/>
    <property type="match status" value="1"/>
</dbReference>
<dbReference type="InterPro" id="IPR010071">
    <property type="entry name" value="AA_adenyl_dom"/>
</dbReference>
<dbReference type="NCBIfam" id="NF003417">
    <property type="entry name" value="PRK04813.1"/>
    <property type="match status" value="2"/>
</dbReference>
<dbReference type="InterPro" id="IPR023213">
    <property type="entry name" value="CAT-like_dom_sf"/>
</dbReference>
<dbReference type="NCBIfam" id="TIGR01733">
    <property type="entry name" value="AA-adenyl-dom"/>
    <property type="match status" value="2"/>
</dbReference>
<dbReference type="InterPro" id="IPR036736">
    <property type="entry name" value="ACP-like_sf"/>
</dbReference>
<evidence type="ECO:0000256" key="1">
    <source>
        <dbReference type="ARBA" id="ARBA00001957"/>
    </source>
</evidence>
<dbReference type="SMART" id="SM00823">
    <property type="entry name" value="PKS_PP"/>
    <property type="match status" value="2"/>
</dbReference>
<dbReference type="Gene3D" id="3.30.300.30">
    <property type="match status" value="2"/>
</dbReference>
<dbReference type="PANTHER" id="PTHR45527">
    <property type="entry name" value="NONRIBOSOMAL PEPTIDE SYNTHETASE"/>
    <property type="match status" value="1"/>
</dbReference>
<dbReference type="PROSITE" id="PS50075">
    <property type="entry name" value="CARRIER"/>
    <property type="match status" value="2"/>
</dbReference>